<feature type="compositionally biased region" description="Basic residues" evidence="4">
    <location>
        <begin position="1"/>
        <end position="16"/>
    </location>
</feature>
<dbReference type="PIRSF" id="PIRSF000103">
    <property type="entry name" value="HIBADH"/>
    <property type="match status" value="1"/>
</dbReference>
<dbReference type="InterPro" id="IPR029154">
    <property type="entry name" value="HIBADH-like_NADP-bd"/>
</dbReference>
<sequence>MPSGRWRIHRRKRKRRSDRESRSLRIGVAGCGAMGRPMAEALIAAGFDVMGYDVRPLSEFDDFGLRMTGDPAELPGRCGAVISVVRDAAQTRELLAAMGGLPPILVLSSTLSPRFVRTLRDELPAATALVDAPMSGAPYRARSATLTFMVGGPDDAVRQLMPAFRAMGEEIHVLGATGAGAAAKVLNNFVAAAGVAAVRTVLAQAGALGLPPERLLRVMRSSSGGTWYGDNLERIDWAAETYDPANTIGILEKDVTAYLDAVAGDRPADGLTEAVLERLRGLPALPDLDDQGRV</sequence>
<dbReference type="RefSeq" id="WP_109792888.1">
    <property type="nucleotide sequence ID" value="NZ_PHIG01000048.1"/>
</dbReference>
<dbReference type="PANTHER" id="PTHR43060">
    <property type="entry name" value="3-HYDROXYISOBUTYRATE DEHYDROGENASE-LIKE 1, MITOCHONDRIAL-RELATED"/>
    <property type="match status" value="1"/>
</dbReference>
<dbReference type="GO" id="GO:0051287">
    <property type="term" value="F:NAD binding"/>
    <property type="evidence" value="ECO:0007669"/>
    <property type="project" value="InterPro"/>
</dbReference>
<gene>
    <name evidence="7" type="ORF">CVT23_19050</name>
</gene>
<dbReference type="InterPro" id="IPR008927">
    <property type="entry name" value="6-PGluconate_DH-like_C_sf"/>
</dbReference>
<dbReference type="PANTHER" id="PTHR43060:SF15">
    <property type="entry name" value="3-HYDROXYISOBUTYRATE DEHYDROGENASE-LIKE 1, MITOCHONDRIAL-RELATED"/>
    <property type="match status" value="1"/>
</dbReference>
<dbReference type="Pfam" id="PF14833">
    <property type="entry name" value="NAD_binding_11"/>
    <property type="match status" value="1"/>
</dbReference>
<evidence type="ECO:0000259" key="6">
    <source>
        <dbReference type="Pfam" id="PF14833"/>
    </source>
</evidence>
<dbReference type="Proteomes" id="UP000229498">
    <property type="component" value="Unassembled WGS sequence"/>
</dbReference>
<dbReference type="InterPro" id="IPR015815">
    <property type="entry name" value="HIBADH-related"/>
</dbReference>
<dbReference type="Pfam" id="PF03446">
    <property type="entry name" value="NAD_binding_2"/>
    <property type="match status" value="1"/>
</dbReference>
<dbReference type="InterPro" id="IPR013328">
    <property type="entry name" value="6PGD_dom2"/>
</dbReference>
<accession>A0A2M9FXD7</accession>
<evidence type="ECO:0000256" key="3">
    <source>
        <dbReference type="PIRSR" id="PIRSR000103-1"/>
    </source>
</evidence>
<evidence type="ECO:0000256" key="2">
    <source>
        <dbReference type="ARBA" id="ARBA00023027"/>
    </source>
</evidence>
<dbReference type="InterPro" id="IPR006115">
    <property type="entry name" value="6PGDH_NADP-bd"/>
</dbReference>
<feature type="region of interest" description="Disordered" evidence="4">
    <location>
        <begin position="1"/>
        <end position="21"/>
    </location>
</feature>
<proteinExistence type="predicted"/>
<feature type="active site" evidence="3">
    <location>
        <position position="184"/>
    </location>
</feature>
<evidence type="ECO:0000259" key="5">
    <source>
        <dbReference type="Pfam" id="PF03446"/>
    </source>
</evidence>
<evidence type="ECO:0000256" key="4">
    <source>
        <dbReference type="SAM" id="MobiDB-lite"/>
    </source>
</evidence>
<dbReference type="InterPro" id="IPR036291">
    <property type="entry name" value="NAD(P)-bd_dom_sf"/>
</dbReference>
<feature type="domain" description="6-phosphogluconate dehydrogenase NADP-binding" evidence="5">
    <location>
        <begin position="25"/>
        <end position="175"/>
    </location>
</feature>
<organism evidence="7 8">
    <name type="scientific">Minwuia thermotolerans</name>
    <dbReference type="NCBI Taxonomy" id="2056226"/>
    <lineage>
        <taxon>Bacteria</taxon>
        <taxon>Pseudomonadati</taxon>
        <taxon>Pseudomonadota</taxon>
        <taxon>Alphaproteobacteria</taxon>
        <taxon>Minwuiales</taxon>
        <taxon>Minwuiaceae</taxon>
        <taxon>Minwuia</taxon>
    </lineage>
</organism>
<dbReference type="SUPFAM" id="SSF51735">
    <property type="entry name" value="NAD(P)-binding Rossmann-fold domains"/>
    <property type="match status" value="1"/>
</dbReference>
<dbReference type="SUPFAM" id="SSF48179">
    <property type="entry name" value="6-phosphogluconate dehydrogenase C-terminal domain-like"/>
    <property type="match status" value="1"/>
</dbReference>
<reference evidence="7 8" key="1">
    <citation type="submission" date="2017-11" db="EMBL/GenBank/DDBJ databases">
        <title>Draft genome sequence of Rhizobiales bacterium SY3-13.</title>
        <authorList>
            <person name="Sun C."/>
        </authorList>
    </citation>
    <scope>NUCLEOTIDE SEQUENCE [LARGE SCALE GENOMIC DNA]</scope>
    <source>
        <strain evidence="7 8">SY3-13</strain>
    </source>
</reference>
<dbReference type="GO" id="GO:0050661">
    <property type="term" value="F:NADP binding"/>
    <property type="evidence" value="ECO:0007669"/>
    <property type="project" value="InterPro"/>
</dbReference>
<dbReference type="AlphaFoldDB" id="A0A2M9FXD7"/>
<dbReference type="GO" id="GO:0016491">
    <property type="term" value="F:oxidoreductase activity"/>
    <property type="evidence" value="ECO:0007669"/>
    <property type="project" value="UniProtKB-KW"/>
</dbReference>
<comment type="caution">
    <text evidence="7">The sequence shown here is derived from an EMBL/GenBank/DDBJ whole genome shotgun (WGS) entry which is preliminary data.</text>
</comment>
<dbReference type="Gene3D" id="1.10.1040.10">
    <property type="entry name" value="N-(1-d-carboxylethyl)-l-norvaline Dehydrogenase, domain 2"/>
    <property type="match status" value="1"/>
</dbReference>
<evidence type="ECO:0000313" key="7">
    <source>
        <dbReference type="EMBL" id="PJK28128.1"/>
    </source>
</evidence>
<keyword evidence="1" id="KW-0560">Oxidoreductase</keyword>
<dbReference type="EMBL" id="PHIG01000048">
    <property type="protein sequence ID" value="PJK28128.1"/>
    <property type="molecule type" value="Genomic_DNA"/>
</dbReference>
<evidence type="ECO:0008006" key="9">
    <source>
        <dbReference type="Google" id="ProtNLM"/>
    </source>
</evidence>
<keyword evidence="2" id="KW-0520">NAD</keyword>
<dbReference type="Gene3D" id="3.40.50.720">
    <property type="entry name" value="NAD(P)-binding Rossmann-like Domain"/>
    <property type="match status" value="1"/>
</dbReference>
<name>A0A2M9FXD7_9PROT</name>
<keyword evidence="8" id="KW-1185">Reference proteome</keyword>
<evidence type="ECO:0000256" key="1">
    <source>
        <dbReference type="ARBA" id="ARBA00023002"/>
    </source>
</evidence>
<feature type="domain" description="3-hydroxyisobutyrate dehydrogenase-like NAD-binding" evidence="6">
    <location>
        <begin position="178"/>
        <end position="262"/>
    </location>
</feature>
<evidence type="ECO:0000313" key="8">
    <source>
        <dbReference type="Proteomes" id="UP000229498"/>
    </source>
</evidence>
<protein>
    <recommendedName>
        <fullName evidence="9">NAD(P)-dependent oxidoreductase</fullName>
    </recommendedName>
</protein>
<dbReference type="OrthoDB" id="9812907at2"/>